<dbReference type="InterPro" id="IPR007145">
    <property type="entry name" value="MAP65_Ase1_PRC1"/>
</dbReference>
<gene>
    <name evidence="2" type="ORF">DC041_0007580</name>
</gene>
<dbReference type="GO" id="GO:0008017">
    <property type="term" value="F:microtubule binding"/>
    <property type="evidence" value="ECO:0007669"/>
    <property type="project" value="InterPro"/>
</dbReference>
<accession>A0A430QNU4</accession>
<dbReference type="GO" id="GO:0051256">
    <property type="term" value="P:mitotic spindle midzone assembly"/>
    <property type="evidence" value="ECO:0007669"/>
    <property type="project" value="TreeGrafter"/>
</dbReference>
<name>A0A430QNU4_SCHBO</name>
<protein>
    <submittedName>
        <fullName evidence="2">Protein regulator of cytokinesis 1</fullName>
    </submittedName>
</protein>
<feature type="coiled-coil region" evidence="1">
    <location>
        <begin position="54"/>
        <end position="81"/>
    </location>
</feature>
<dbReference type="Gene3D" id="1.20.58.1520">
    <property type="match status" value="1"/>
</dbReference>
<dbReference type="AlphaFoldDB" id="A0A430QNU4"/>
<dbReference type="GO" id="GO:0005737">
    <property type="term" value="C:cytoplasm"/>
    <property type="evidence" value="ECO:0007669"/>
    <property type="project" value="TreeGrafter"/>
</dbReference>
<keyword evidence="3" id="KW-1185">Reference proteome</keyword>
<evidence type="ECO:0000256" key="1">
    <source>
        <dbReference type="SAM" id="Coils"/>
    </source>
</evidence>
<dbReference type="GO" id="GO:1990023">
    <property type="term" value="C:mitotic spindle midzone"/>
    <property type="evidence" value="ECO:0007669"/>
    <property type="project" value="TreeGrafter"/>
</dbReference>
<comment type="caution">
    <text evidence="2">The sequence shown here is derived from an EMBL/GenBank/DDBJ whole genome shotgun (WGS) entry which is preliminary data.</text>
</comment>
<dbReference type="PANTHER" id="PTHR19321">
    <property type="entry name" value="PROTEIN REGULATOR OF CYTOKINESIS 1 PRC1-RELATED"/>
    <property type="match status" value="1"/>
</dbReference>
<proteinExistence type="predicted"/>
<dbReference type="STRING" id="6184.A0A430QNU4"/>
<dbReference type="Proteomes" id="UP000290809">
    <property type="component" value="Unassembled WGS sequence"/>
</dbReference>
<organism evidence="2 3">
    <name type="scientific">Schistosoma bovis</name>
    <name type="common">Blood fluke</name>
    <dbReference type="NCBI Taxonomy" id="6184"/>
    <lineage>
        <taxon>Eukaryota</taxon>
        <taxon>Metazoa</taxon>
        <taxon>Spiralia</taxon>
        <taxon>Lophotrochozoa</taxon>
        <taxon>Platyhelminthes</taxon>
        <taxon>Trematoda</taxon>
        <taxon>Digenea</taxon>
        <taxon>Strigeidida</taxon>
        <taxon>Schistosomatoidea</taxon>
        <taxon>Schistosomatidae</taxon>
        <taxon>Schistosoma</taxon>
    </lineage>
</organism>
<evidence type="ECO:0000313" key="2">
    <source>
        <dbReference type="EMBL" id="RTG89342.1"/>
    </source>
</evidence>
<keyword evidence="1" id="KW-0175">Coiled coil</keyword>
<dbReference type="Pfam" id="PF03999">
    <property type="entry name" value="MAP65_ASE1"/>
    <property type="match status" value="2"/>
</dbReference>
<reference evidence="2 3" key="1">
    <citation type="journal article" date="2019" name="PLoS Pathog.">
        <title>Genome sequence of the bovine parasite Schistosoma bovis Tanzania.</title>
        <authorList>
            <person name="Oey H."/>
            <person name="Zakrzewski M."/>
            <person name="Gobert G."/>
            <person name="Gravermann K."/>
            <person name="Stoye J."/>
            <person name="Jones M."/>
            <person name="Mcmanus D."/>
            <person name="Krause L."/>
        </authorList>
    </citation>
    <scope>NUCLEOTIDE SEQUENCE [LARGE SCALE GENOMIC DNA]</scope>
    <source>
        <strain evidence="2 3">TAN1997</strain>
    </source>
</reference>
<dbReference type="PANTHER" id="PTHR19321:SF41">
    <property type="entry name" value="FASCETTO-RELATED"/>
    <property type="match status" value="1"/>
</dbReference>
<sequence length="507" mass="58001">MDVLLDSVLTDKETRKTQLSQSINELTAFIKEISSEINSTPSDPPTTTTLLNTYNFLLSEKERLLKEADDFIQEFNSLKKLEKDLCHRLCEAEMTIVYKVVPSKEQMKLLSRRVDQLKLVKLRTEVDRLEALRSRHMDALISAAHLHVCQCWDDCFVGDEYRQNFKSLIQNKDSEKLRTEVDRLEALRSRHMDALISAAHLHVCQCWDDCFVGDEYRQNFKSLIQNKDSEKVLTILEKEIITWKGFKENNHEFLLDVVKWCDQFSSFQSLKKRMKEPSVLQNRGGILLKLEKERKQLSRDLPSLEARIREVFLSLCVASPSLASAIRLGSENLNPVDFIMKSWESLQNDKENEKQNDRMPKSAKIIETKPPGALNCGKSLKRPNPYCNETIILRDHSSGSSVSSLLADSQPKQSRVVGNFLKKPGLVKPKIDSRRRSRSVPPGSRKLILSKVVIQENNYPMASKCVLDDINLCAKSTLTKQSVAEVESFFEGFKGNDKGPHVSTFIH</sequence>
<evidence type="ECO:0000313" key="3">
    <source>
        <dbReference type="Proteomes" id="UP000290809"/>
    </source>
</evidence>
<dbReference type="EMBL" id="QMKO01001510">
    <property type="protein sequence ID" value="RTG89342.1"/>
    <property type="molecule type" value="Genomic_DNA"/>
</dbReference>